<dbReference type="Pfam" id="PF00069">
    <property type="entry name" value="Pkinase"/>
    <property type="match status" value="1"/>
</dbReference>
<evidence type="ECO:0000256" key="2">
    <source>
        <dbReference type="ARBA" id="ARBA00004316"/>
    </source>
</evidence>
<dbReference type="GO" id="GO:0042995">
    <property type="term" value="C:cell projection"/>
    <property type="evidence" value="ECO:0007669"/>
    <property type="project" value="UniProtKB-SubCell"/>
</dbReference>
<dbReference type="SMART" id="SM00220">
    <property type="entry name" value="S_TKc"/>
    <property type="match status" value="1"/>
</dbReference>
<comment type="caution">
    <text evidence="24">The sequence shown here is derived from an EMBL/GenBank/DDBJ whole genome shotgun (WGS) entry which is preliminary data.</text>
</comment>
<dbReference type="InterPro" id="IPR048002">
    <property type="entry name" value="CDK20-like_STKc"/>
</dbReference>
<keyword evidence="7" id="KW-0963">Cytoplasm</keyword>
<evidence type="ECO:0000256" key="5">
    <source>
        <dbReference type="ARBA" id="ARBA00012425"/>
    </source>
</evidence>
<keyword evidence="15" id="KW-0966">Cell projection</keyword>
<proteinExistence type="inferred from homology"/>
<dbReference type="InterPro" id="IPR011009">
    <property type="entry name" value="Kinase-like_dom_sf"/>
</dbReference>
<evidence type="ECO:0000313" key="25">
    <source>
        <dbReference type="Proteomes" id="UP001152622"/>
    </source>
</evidence>
<evidence type="ECO:0000256" key="20">
    <source>
        <dbReference type="ARBA" id="ARBA00047811"/>
    </source>
</evidence>
<dbReference type="Gene3D" id="3.30.200.20">
    <property type="entry name" value="Phosphorylase Kinase, domain 1"/>
    <property type="match status" value="1"/>
</dbReference>
<keyword evidence="12" id="KW-0418">Kinase</keyword>
<evidence type="ECO:0000256" key="16">
    <source>
        <dbReference type="ARBA" id="ARBA00023306"/>
    </source>
</evidence>
<comment type="catalytic activity">
    <reaction evidence="21">
        <text>L-seryl-[protein] + ATP = O-phospho-L-seryl-[protein] + ADP + H(+)</text>
        <dbReference type="Rhea" id="RHEA:17989"/>
        <dbReference type="Rhea" id="RHEA-COMP:9863"/>
        <dbReference type="Rhea" id="RHEA-COMP:11604"/>
        <dbReference type="ChEBI" id="CHEBI:15378"/>
        <dbReference type="ChEBI" id="CHEBI:29999"/>
        <dbReference type="ChEBI" id="CHEBI:30616"/>
        <dbReference type="ChEBI" id="CHEBI:83421"/>
        <dbReference type="ChEBI" id="CHEBI:456216"/>
        <dbReference type="EC" id="2.7.11.22"/>
    </reaction>
</comment>
<dbReference type="PROSITE" id="PS00108">
    <property type="entry name" value="PROTEIN_KINASE_ST"/>
    <property type="match status" value="1"/>
</dbReference>
<evidence type="ECO:0000256" key="7">
    <source>
        <dbReference type="ARBA" id="ARBA00022490"/>
    </source>
</evidence>
<dbReference type="Proteomes" id="UP001152622">
    <property type="component" value="Chromosome 3"/>
</dbReference>
<name>A0A9Q1G0U0_SYNKA</name>
<dbReference type="InterPro" id="IPR000719">
    <property type="entry name" value="Prot_kinase_dom"/>
</dbReference>
<evidence type="ECO:0000256" key="3">
    <source>
        <dbReference type="ARBA" id="ARBA00004496"/>
    </source>
</evidence>
<dbReference type="PANTHER" id="PTHR24056">
    <property type="entry name" value="CELL DIVISION PROTEIN KINASE"/>
    <property type="match status" value="1"/>
</dbReference>
<comment type="catalytic activity">
    <reaction evidence="20">
        <text>L-threonyl-[protein] + ATP = O-phospho-L-threonyl-[protein] + ADP + H(+)</text>
        <dbReference type="Rhea" id="RHEA:46608"/>
        <dbReference type="Rhea" id="RHEA-COMP:11060"/>
        <dbReference type="Rhea" id="RHEA-COMP:11605"/>
        <dbReference type="ChEBI" id="CHEBI:15378"/>
        <dbReference type="ChEBI" id="CHEBI:30013"/>
        <dbReference type="ChEBI" id="CHEBI:30616"/>
        <dbReference type="ChEBI" id="CHEBI:61977"/>
        <dbReference type="ChEBI" id="CHEBI:456216"/>
        <dbReference type="EC" id="2.7.11.22"/>
    </reaction>
</comment>
<dbReference type="EMBL" id="JAINUF010000003">
    <property type="protein sequence ID" value="KAJ8371333.1"/>
    <property type="molecule type" value="Genomic_DNA"/>
</dbReference>
<feature type="domain" description="Protein kinase" evidence="23">
    <location>
        <begin position="37"/>
        <end position="326"/>
    </location>
</feature>
<dbReference type="InterPro" id="IPR008271">
    <property type="entry name" value="Ser/Thr_kinase_AS"/>
</dbReference>
<evidence type="ECO:0000256" key="21">
    <source>
        <dbReference type="ARBA" id="ARBA00048367"/>
    </source>
</evidence>
<dbReference type="InterPro" id="IPR050108">
    <property type="entry name" value="CDK"/>
</dbReference>
<evidence type="ECO:0000256" key="10">
    <source>
        <dbReference type="ARBA" id="ARBA00022679"/>
    </source>
</evidence>
<accession>A0A9Q1G0U0</accession>
<dbReference type="OrthoDB" id="63265at2759"/>
<protein>
    <recommendedName>
        <fullName evidence="17">Cyclin-dependent kinase 20</fullName>
        <ecNumber evidence="5">2.7.11.22</ecNumber>
    </recommendedName>
    <alternativeName>
        <fullName evidence="18">Cell cycle-related kinase</fullName>
    </alternativeName>
    <alternativeName>
        <fullName evidence="19">Cell division protein kinase 20</fullName>
    </alternativeName>
</protein>
<evidence type="ECO:0000256" key="13">
    <source>
        <dbReference type="ARBA" id="ARBA00022840"/>
    </source>
</evidence>
<evidence type="ECO:0000256" key="15">
    <source>
        <dbReference type="ARBA" id="ARBA00023273"/>
    </source>
</evidence>
<sequence length="388" mass="44332">MASFLKPNISRLQQRYRETGRVTERHRSGRPLATSHTDDRFIVNSALRNRMMNATQLQAHLRETGETVALKKVALRKLEDGIPNQALREIKALQEIEDNQYVVKLKNVFPHGTGFVLVFEYMLSDLSEVIRNSQRPLTESQVKGYMMMLLKGVTFCHENSIMHRDLKPANLLISSTGHLKIADFGLARLFSNEGERLYSHQVATRWYRAPELLYGARKYDEGVDLWAVGCIFGELLNNSPLFPGENDIEQLCCVLRVLGTPNQQVWPEITELPDYNKITFKENPPIPLEEIVPDTSAQAVDLLKKFLVYPSKQRISASQALLHPYFFTDPLPAHHSELPIPQRGGKRSHQRLQPPYEFSVDRPLQESLSGPQRETITEESRVRYGTAS</sequence>
<dbReference type="GO" id="GO:0005634">
    <property type="term" value="C:nucleus"/>
    <property type="evidence" value="ECO:0007669"/>
    <property type="project" value="UniProtKB-SubCell"/>
</dbReference>
<evidence type="ECO:0000256" key="6">
    <source>
        <dbReference type="ARBA" id="ARBA00022473"/>
    </source>
</evidence>
<evidence type="ECO:0000256" key="14">
    <source>
        <dbReference type="ARBA" id="ARBA00023242"/>
    </source>
</evidence>
<evidence type="ECO:0000256" key="18">
    <source>
        <dbReference type="ARBA" id="ARBA00035720"/>
    </source>
</evidence>
<evidence type="ECO:0000256" key="12">
    <source>
        <dbReference type="ARBA" id="ARBA00022777"/>
    </source>
</evidence>
<dbReference type="PANTHER" id="PTHR24056:SF171">
    <property type="entry name" value="CYCLIN-DEPENDENT KINASE 20"/>
    <property type="match status" value="1"/>
</dbReference>
<dbReference type="EC" id="2.7.11.22" evidence="5"/>
<evidence type="ECO:0000256" key="11">
    <source>
        <dbReference type="ARBA" id="ARBA00022741"/>
    </source>
</evidence>
<dbReference type="GO" id="GO:0004693">
    <property type="term" value="F:cyclin-dependent protein serine/threonine kinase activity"/>
    <property type="evidence" value="ECO:0007669"/>
    <property type="project" value="UniProtKB-EC"/>
</dbReference>
<keyword evidence="9" id="KW-0132">Cell division</keyword>
<reference evidence="24" key="1">
    <citation type="journal article" date="2023" name="Science">
        <title>Genome structures resolve the early diversification of teleost fishes.</title>
        <authorList>
            <person name="Parey E."/>
            <person name="Louis A."/>
            <person name="Montfort J."/>
            <person name="Bouchez O."/>
            <person name="Roques C."/>
            <person name="Iampietro C."/>
            <person name="Lluch J."/>
            <person name="Castinel A."/>
            <person name="Donnadieu C."/>
            <person name="Desvignes T."/>
            <person name="Floi Bucao C."/>
            <person name="Jouanno E."/>
            <person name="Wen M."/>
            <person name="Mejri S."/>
            <person name="Dirks R."/>
            <person name="Jansen H."/>
            <person name="Henkel C."/>
            <person name="Chen W.J."/>
            <person name="Zahm M."/>
            <person name="Cabau C."/>
            <person name="Klopp C."/>
            <person name="Thompson A.W."/>
            <person name="Robinson-Rechavi M."/>
            <person name="Braasch I."/>
            <person name="Lecointre G."/>
            <person name="Bobe J."/>
            <person name="Postlethwait J.H."/>
            <person name="Berthelot C."/>
            <person name="Roest Crollius H."/>
            <person name="Guiguen Y."/>
        </authorList>
    </citation>
    <scope>NUCLEOTIDE SEQUENCE</scope>
    <source>
        <strain evidence="24">WJC10195</strain>
    </source>
</reference>
<dbReference type="PROSITE" id="PS50011">
    <property type="entry name" value="PROTEIN_KINASE_DOM"/>
    <property type="match status" value="1"/>
</dbReference>
<dbReference type="Gene3D" id="1.10.510.10">
    <property type="entry name" value="Transferase(Phosphotransferase) domain 1"/>
    <property type="match status" value="1"/>
</dbReference>
<keyword evidence="13" id="KW-0067">ATP-binding</keyword>
<keyword evidence="14" id="KW-0539">Nucleus</keyword>
<dbReference type="SUPFAM" id="SSF56112">
    <property type="entry name" value="Protein kinase-like (PK-like)"/>
    <property type="match status" value="1"/>
</dbReference>
<dbReference type="CDD" id="cd07832">
    <property type="entry name" value="STKc_CCRK"/>
    <property type="match status" value="1"/>
</dbReference>
<comment type="subcellular location">
    <subcellularLocation>
        <location evidence="2">Cell projection</location>
    </subcellularLocation>
    <subcellularLocation>
        <location evidence="3">Cytoplasm</location>
    </subcellularLocation>
    <subcellularLocation>
        <location evidence="1">Nucleus</location>
    </subcellularLocation>
</comment>
<evidence type="ECO:0000256" key="8">
    <source>
        <dbReference type="ARBA" id="ARBA00022527"/>
    </source>
</evidence>
<evidence type="ECO:0000313" key="24">
    <source>
        <dbReference type="EMBL" id="KAJ8371333.1"/>
    </source>
</evidence>
<keyword evidence="8" id="KW-0723">Serine/threonine-protein kinase</keyword>
<organism evidence="24 25">
    <name type="scientific">Synaphobranchus kaupii</name>
    <name type="common">Kaup's arrowtooth eel</name>
    <dbReference type="NCBI Taxonomy" id="118154"/>
    <lineage>
        <taxon>Eukaryota</taxon>
        <taxon>Metazoa</taxon>
        <taxon>Chordata</taxon>
        <taxon>Craniata</taxon>
        <taxon>Vertebrata</taxon>
        <taxon>Euteleostomi</taxon>
        <taxon>Actinopterygii</taxon>
        <taxon>Neopterygii</taxon>
        <taxon>Teleostei</taxon>
        <taxon>Anguilliformes</taxon>
        <taxon>Synaphobranchidae</taxon>
        <taxon>Synaphobranchus</taxon>
    </lineage>
</organism>
<evidence type="ECO:0000256" key="4">
    <source>
        <dbReference type="ARBA" id="ARBA00006485"/>
    </source>
</evidence>
<keyword evidence="16" id="KW-0131">Cell cycle</keyword>
<evidence type="ECO:0000256" key="1">
    <source>
        <dbReference type="ARBA" id="ARBA00004123"/>
    </source>
</evidence>
<evidence type="ECO:0000259" key="23">
    <source>
        <dbReference type="PROSITE" id="PS50011"/>
    </source>
</evidence>
<evidence type="ECO:0000256" key="17">
    <source>
        <dbReference type="ARBA" id="ARBA00035711"/>
    </source>
</evidence>
<evidence type="ECO:0000256" key="9">
    <source>
        <dbReference type="ARBA" id="ARBA00022618"/>
    </source>
</evidence>
<gene>
    <name evidence="24" type="ORF">SKAU_G00113610</name>
</gene>
<keyword evidence="6" id="KW-0217">Developmental protein</keyword>
<dbReference type="GO" id="GO:0051301">
    <property type="term" value="P:cell division"/>
    <property type="evidence" value="ECO:0007669"/>
    <property type="project" value="UniProtKB-KW"/>
</dbReference>
<dbReference type="GO" id="GO:0005737">
    <property type="term" value="C:cytoplasm"/>
    <property type="evidence" value="ECO:0007669"/>
    <property type="project" value="UniProtKB-SubCell"/>
</dbReference>
<comment type="similarity">
    <text evidence="4">Belongs to the protein kinase superfamily. CMGC Ser/Thr protein kinase family. CDC2/CDKX subfamily.</text>
</comment>
<dbReference type="FunFam" id="1.10.510.10:FF:000406">
    <property type="entry name" value="cyclin-dependent kinase 20 isoform X1"/>
    <property type="match status" value="1"/>
</dbReference>
<dbReference type="GO" id="GO:0005524">
    <property type="term" value="F:ATP binding"/>
    <property type="evidence" value="ECO:0007669"/>
    <property type="project" value="UniProtKB-KW"/>
</dbReference>
<keyword evidence="11" id="KW-0547">Nucleotide-binding</keyword>
<evidence type="ECO:0000256" key="19">
    <source>
        <dbReference type="ARBA" id="ARBA00035723"/>
    </source>
</evidence>
<feature type="region of interest" description="Disordered" evidence="22">
    <location>
        <begin position="336"/>
        <end position="388"/>
    </location>
</feature>
<keyword evidence="25" id="KW-1185">Reference proteome</keyword>
<keyword evidence="10" id="KW-0808">Transferase</keyword>
<dbReference type="AlphaFoldDB" id="A0A9Q1G0U0"/>
<evidence type="ECO:0000256" key="22">
    <source>
        <dbReference type="SAM" id="MobiDB-lite"/>
    </source>
</evidence>